<keyword evidence="2" id="KW-0677">Repeat</keyword>
<feature type="disulfide bond" evidence="7">
    <location>
        <begin position="255"/>
        <end position="273"/>
    </location>
</feature>
<sequence>MRSCTPCGNGTPVNGDGLAEIALMRSIFLFGVRSSGIRTQSLPGVSEPQSANGAEGFYRAVDVARCWPCSRGGLRSRSRHWRSCSRLHVVITVPVAFAPHRGSAVACAHRGKGWRWSAPGRTPSASRARMCVTGVRAVEDAHRQALSDCATGVTTSLSEDLSPCLPCVRCPPGVPETARCTASQDTQCDCSDGFYLRRMGNTSEAYCAPCSLCRLGQGAVRACGPLGNTLCEPCAPGTFSEERSSFKACQRCSRCQQNEVEIRPCQPDSNTICMGERSARPGPDPNTSRGTGPGRLLLGLQSEPPVSDP</sequence>
<dbReference type="PROSITE" id="PS00652">
    <property type="entry name" value="TNFR_NGFR_1"/>
    <property type="match status" value="1"/>
</dbReference>
<feature type="repeat" description="TNFR-Cys" evidence="7">
    <location>
        <begin position="148"/>
        <end position="188"/>
    </location>
</feature>
<feature type="domain" description="TNFR-Cys" evidence="9">
    <location>
        <begin position="148"/>
        <end position="188"/>
    </location>
</feature>
<feature type="disulfide bond" evidence="7">
    <location>
        <begin position="167"/>
        <end position="180"/>
    </location>
</feature>
<comment type="caution">
    <text evidence="7">Lacks conserved residue(s) required for the propagation of feature annotation.</text>
</comment>
<feature type="repeat" description="TNFR-Cys" evidence="7">
    <location>
        <begin position="189"/>
        <end position="231"/>
    </location>
</feature>
<evidence type="ECO:0000256" key="3">
    <source>
        <dbReference type="ARBA" id="ARBA00023136"/>
    </source>
</evidence>
<accession>A0A0P7UP38</accession>
<dbReference type="GO" id="GO:0016020">
    <property type="term" value="C:membrane"/>
    <property type="evidence" value="ECO:0007669"/>
    <property type="project" value="UniProtKB-SubCell"/>
</dbReference>
<protein>
    <recommendedName>
        <fullName evidence="9">TNFR-Cys domain-containing protein</fullName>
    </recommendedName>
</protein>
<feature type="disulfide bond" evidence="7">
    <location>
        <begin position="213"/>
        <end position="231"/>
    </location>
</feature>
<feature type="domain" description="TNFR-Cys" evidence="9">
    <location>
        <begin position="233"/>
        <end position="273"/>
    </location>
</feature>
<dbReference type="EMBL" id="JARO02001160">
    <property type="protein sequence ID" value="KPP76285.1"/>
    <property type="molecule type" value="Genomic_DNA"/>
</dbReference>
<feature type="region of interest" description="Disordered" evidence="8">
    <location>
        <begin position="276"/>
        <end position="309"/>
    </location>
</feature>
<reference evidence="10 11" key="1">
    <citation type="submission" date="2015-08" db="EMBL/GenBank/DDBJ databases">
        <title>The genome of the Asian arowana (Scleropages formosus).</title>
        <authorList>
            <person name="Tan M.H."/>
            <person name="Gan H.M."/>
            <person name="Croft L.J."/>
            <person name="Austin C.M."/>
        </authorList>
    </citation>
    <scope>NUCLEOTIDE SEQUENCE [LARGE SCALE GENOMIC DNA]</scope>
    <source>
        <strain evidence="10">Aro1</strain>
    </source>
</reference>
<feature type="repeat" description="TNFR-Cys" evidence="7">
    <location>
        <begin position="233"/>
        <end position="273"/>
    </location>
</feature>
<gene>
    <name evidence="10" type="ORF">Z043_104379</name>
</gene>
<dbReference type="Pfam" id="PF00020">
    <property type="entry name" value="TNFR_c6"/>
    <property type="match status" value="3"/>
</dbReference>
<proteinExistence type="predicted"/>
<evidence type="ECO:0000259" key="9">
    <source>
        <dbReference type="PROSITE" id="PS50050"/>
    </source>
</evidence>
<feature type="disulfide bond" evidence="7">
    <location>
        <begin position="149"/>
        <end position="164"/>
    </location>
</feature>
<feature type="disulfide bond" evidence="7">
    <location>
        <begin position="170"/>
        <end position="188"/>
    </location>
</feature>
<comment type="caution">
    <text evidence="10">The sequence shown here is derived from an EMBL/GenBank/DDBJ whole genome shotgun (WGS) entry which is preliminary data.</text>
</comment>
<evidence type="ECO:0000313" key="10">
    <source>
        <dbReference type="EMBL" id="KPP76285.1"/>
    </source>
</evidence>
<evidence type="ECO:0000256" key="4">
    <source>
        <dbReference type="ARBA" id="ARBA00023157"/>
    </source>
</evidence>
<dbReference type="PANTHER" id="PTHR46330:SF6">
    <property type="entry name" value="HEMATOPOIETIC DEATH RECEPTOR-RELATED"/>
    <property type="match status" value="1"/>
</dbReference>
<comment type="subcellular location">
    <subcellularLocation>
        <location evidence="1">Membrane</location>
    </subcellularLocation>
</comment>
<evidence type="ECO:0000256" key="8">
    <source>
        <dbReference type="SAM" id="MobiDB-lite"/>
    </source>
</evidence>
<dbReference type="PANTHER" id="PTHR46330">
    <property type="entry name" value="TUMOR NECROSIS FACTOR RECEPTOR SUPERFAMILY MEMBER 10B"/>
    <property type="match status" value="1"/>
</dbReference>
<evidence type="ECO:0000256" key="2">
    <source>
        <dbReference type="ARBA" id="ARBA00022737"/>
    </source>
</evidence>
<dbReference type="Gene3D" id="2.10.50.10">
    <property type="entry name" value="Tumor Necrosis Factor Receptor, subunit A, domain 2"/>
    <property type="match status" value="2"/>
</dbReference>
<evidence type="ECO:0000313" key="11">
    <source>
        <dbReference type="Proteomes" id="UP000034805"/>
    </source>
</evidence>
<dbReference type="SMART" id="SM00208">
    <property type="entry name" value="TNFR"/>
    <property type="match status" value="3"/>
</dbReference>
<evidence type="ECO:0000256" key="6">
    <source>
        <dbReference type="ARBA" id="ARBA00023180"/>
    </source>
</evidence>
<dbReference type="Proteomes" id="UP000034805">
    <property type="component" value="Unassembled WGS sequence"/>
</dbReference>
<organism evidence="10 11">
    <name type="scientific">Scleropages formosus</name>
    <name type="common">Asian bonytongue</name>
    <name type="synonym">Osteoglossum formosum</name>
    <dbReference type="NCBI Taxonomy" id="113540"/>
    <lineage>
        <taxon>Eukaryota</taxon>
        <taxon>Metazoa</taxon>
        <taxon>Chordata</taxon>
        <taxon>Craniata</taxon>
        <taxon>Vertebrata</taxon>
        <taxon>Euteleostomi</taxon>
        <taxon>Actinopterygii</taxon>
        <taxon>Neopterygii</taxon>
        <taxon>Teleostei</taxon>
        <taxon>Osteoglossocephala</taxon>
        <taxon>Osteoglossomorpha</taxon>
        <taxon>Osteoglossiformes</taxon>
        <taxon>Osteoglossidae</taxon>
        <taxon>Scleropages</taxon>
    </lineage>
</organism>
<dbReference type="AlphaFoldDB" id="A0A0P7UP38"/>
<keyword evidence="5" id="KW-0675">Receptor</keyword>
<dbReference type="PROSITE" id="PS50050">
    <property type="entry name" value="TNFR_NGFR_2"/>
    <property type="match status" value="3"/>
</dbReference>
<evidence type="ECO:0000256" key="7">
    <source>
        <dbReference type="PROSITE-ProRule" id="PRU00206"/>
    </source>
</evidence>
<dbReference type="InterPro" id="IPR052491">
    <property type="entry name" value="TNFRSF10"/>
</dbReference>
<dbReference type="SUPFAM" id="SSF57586">
    <property type="entry name" value="TNF receptor-like"/>
    <property type="match status" value="2"/>
</dbReference>
<keyword evidence="4 7" id="KW-1015">Disulfide bond</keyword>
<dbReference type="InterPro" id="IPR001368">
    <property type="entry name" value="TNFR/NGFR_Cys_rich_reg"/>
</dbReference>
<name>A0A0P7UP38_SCLFO</name>
<evidence type="ECO:0000256" key="1">
    <source>
        <dbReference type="ARBA" id="ARBA00004370"/>
    </source>
</evidence>
<keyword evidence="3" id="KW-0472">Membrane</keyword>
<keyword evidence="6" id="KW-0325">Glycoprotein</keyword>
<feature type="disulfide bond" evidence="7">
    <location>
        <begin position="234"/>
        <end position="249"/>
    </location>
</feature>
<feature type="domain" description="TNFR-Cys" evidence="9">
    <location>
        <begin position="189"/>
        <end position="231"/>
    </location>
</feature>
<evidence type="ECO:0000256" key="5">
    <source>
        <dbReference type="ARBA" id="ARBA00023170"/>
    </source>
</evidence>
<feature type="disulfide bond" evidence="7">
    <location>
        <begin position="210"/>
        <end position="223"/>
    </location>
</feature>
<feature type="disulfide bond" evidence="7">
    <location>
        <begin position="252"/>
        <end position="265"/>
    </location>
</feature>